<feature type="region of interest" description="Disordered" evidence="1">
    <location>
        <begin position="1"/>
        <end position="72"/>
    </location>
</feature>
<accession>A0AAJ0CAP9</accession>
<evidence type="ECO:0000313" key="2">
    <source>
        <dbReference type="EMBL" id="KAK1771754.1"/>
    </source>
</evidence>
<comment type="caution">
    <text evidence="2">The sequence shown here is derived from an EMBL/GenBank/DDBJ whole genome shotgun (WGS) entry which is preliminary data.</text>
</comment>
<evidence type="ECO:0000256" key="1">
    <source>
        <dbReference type="SAM" id="MobiDB-lite"/>
    </source>
</evidence>
<protein>
    <recommendedName>
        <fullName evidence="4">Mating-type switching protein swi10</fullName>
    </recommendedName>
</protein>
<evidence type="ECO:0000313" key="3">
    <source>
        <dbReference type="Proteomes" id="UP001244011"/>
    </source>
</evidence>
<feature type="region of interest" description="Disordered" evidence="1">
    <location>
        <begin position="100"/>
        <end position="148"/>
    </location>
</feature>
<dbReference type="AlphaFoldDB" id="A0AAJ0CAP9"/>
<dbReference type="EMBL" id="MU838998">
    <property type="protein sequence ID" value="KAK1771754.1"/>
    <property type="molecule type" value="Genomic_DNA"/>
</dbReference>
<dbReference type="Proteomes" id="UP001244011">
    <property type="component" value="Unassembled WGS sequence"/>
</dbReference>
<feature type="compositionally biased region" description="Basic and acidic residues" evidence="1">
    <location>
        <begin position="113"/>
        <end position="122"/>
    </location>
</feature>
<sequence length="390" mass="43292">MDRSKRSLLVSSPVATKPDSPRLRRKLQKGGARQRNLSKRPGSGASNEASADDKSHNANKQSLPLPPDLSDSKWSEYLRGREYLCVLDSSVRSTESLVTPNSIIPGLTHPNNTKHEKGRPSIEKLCSASPTPSRSSEMRRRAKTPVFSIGQLEAAASTTGRAASGPDKTSSVELIAEQYRALLESRNSMFTDCHSEPPPSRQEDRGELEIRRQHSSDDLQGSAAQLPQPTAEPPTGSPTSSDDGTLVAFEEETVYFKPVSFSPEPLSPIHNNNYEQPFVSPSFSPESLSLQICVDLLTRDLTSAIITDRPRRCASDSSALQVWVMIEAYERLRDRILDSRLRYDGEVQSVELMFDMWLRALYDIHDSLTGEGRTTEGEYEELELSAEELD</sequence>
<dbReference type="RefSeq" id="XP_060287967.1">
    <property type="nucleotide sequence ID" value="XM_060422273.1"/>
</dbReference>
<organism evidence="2 3">
    <name type="scientific">Phialemonium atrogriseum</name>
    <dbReference type="NCBI Taxonomy" id="1093897"/>
    <lineage>
        <taxon>Eukaryota</taxon>
        <taxon>Fungi</taxon>
        <taxon>Dikarya</taxon>
        <taxon>Ascomycota</taxon>
        <taxon>Pezizomycotina</taxon>
        <taxon>Sordariomycetes</taxon>
        <taxon>Sordariomycetidae</taxon>
        <taxon>Cephalothecales</taxon>
        <taxon>Cephalothecaceae</taxon>
        <taxon>Phialemonium</taxon>
    </lineage>
</organism>
<reference evidence="2" key="1">
    <citation type="submission" date="2023-06" db="EMBL/GenBank/DDBJ databases">
        <title>Genome-scale phylogeny and comparative genomics of the fungal order Sordariales.</title>
        <authorList>
            <consortium name="Lawrence Berkeley National Laboratory"/>
            <person name="Hensen N."/>
            <person name="Bonometti L."/>
            <person name="Westerberg I."/>
            <person name="Brannstrom I.O."/>
            <person name="Guillou S."/>
            <person name="Cros-Aarteil S."/>
            <person name="Calhoun S."/>
            <person name="Haridas S."/>
            <person name="Kuo A."/>
            <person name="Mondo S."/>
            <person name="Pangilinan J."/>
            <person name="Riley R."/>
            <person name="Labutti K."/>
            <person name="Andreopoulos B."/>
            <person name="Lipzen A."/>
            <person name="Chen C."/>
            <person name="Yanf M."/>
            <person name="Daum C."/>
            <person name="Ng V."/>
            <person name="Clum A."/>
            <person name="Steindorff A."/>
            <person name="Ohm R."/>
            <person name="Martin F."/>
            <person name="Silar P."/>
            <person name="Natvig D."/>
            <person name="Lalanne C."/>
            <person name="Gautier V."/>
            <person name="Ament-Velasquez S.L."/>
            <person name="Kruys A."/>
            <person name="Hutchinson M.I."/>
            <person name="Powell A.J."/>
            <person name="Barry K."/>
            <person name="Miller A.N."/>
            <person name="Grigoriev I.V."/>
            <person name="Debuchy R."/>
            <person name="Gladieux P."/>
            <person name="Thoren M.H."/>
            <person name="Johannesson H."/>
        </authorList>
    </citation>
    <scope>NUCLEOTIDE SEQUENCE</scope>
    <source>
        <strain evidence="2">8032-3</strain>
    </source>
</reference>
<keyword evidence="3" id="KW-1185">Reference proteome</keyword>
<name>A0AAJ0CAP9_9PEZI</name>
<proteinExistence type="predicted"/>
<gene>
    <name evidence="2" type="ORF">QBC33DRAFT_165383</name>
</gene>
<evidence type="ECO:0008006" key="4">
    <source>
        <dbReference type="Google" id="ProtNLM"/>
    </source>
</evidence>
<dbReference type="GeneID" id="85305460"/>
<feature type="compositionally biased region" description="Polar residues" evidence="1">
    <location>
        <begin position="218"/>
        <end position="228"/>
    </location>
</feature>
<feature type="region of interest" description="Disordered" evidence="1">
    <location>
        <begin position="212"/>
        <end position="244"/>
    </location>
</feature>